<dbReference type="InterPro" id="IPR019455">
    <property type="entry name" value="Acetolactate_synth_ssu_C"/>
</dbReference>
<dbReference type="AlphaFoldDB" id="A0AA96GD14"/>
<dbReference type="Proteomes" id="UP001302719">
    <property type="component" value="Chromosome"/>
</dbReference>
<dbReference type="PROSITE" id="PS51671">
    <property type="entry name" value="ACT"/>
    <property type="match status" value="1"/>
</dbReference>
<dbReference type="NCBIfam" id="NF008864">
    <property type="entry name" value="PRK11895.1"/>
    <property type="match status" value="1"/>
</dbReference>
<evidence type="ECO:0000256" key="2">
    <source>
        <dbReference type="ARBA" id="ARBA00005025"/>
    </source>
</evidence>
<dbReference type="InterPro" id="IPR039557">
    <property type="entry name" value="AHAS_ACT"/>
</dbReference>
<comment type="similarity">
    <text evidence="3 8">Belongs to the acetolactate synthase small subunit family.</text>
</comment>
<dbReference type="GO" id="GO:0009097">
    <property type="term" value="P:isoleucine biosynthetic process"/>
    <property type="evidence" value="ECO:0007669"/>
    <property type="project" value="UniProtKB-UniRule"/>
</dbReference>
<keyword evidence="8 10" id="KW-0808">Transferase</keyword>
<keyword evidence="6 8" id="KW-0100">Branched-chain amino acid biosynthesis</keyword>
<dbReference type="Gene3D" id="3.30.70.260">
    <property type="match status" value="1"/>
</dbReference>
<dbReference type="InterPro" id="IPR004789">
    <property type="entry name" value="Acetalactate_synth_ssu"/>
</dbReference>
<feature type="domain" description="ACT" evidence="9">
    <location>
        <begin position="4"/>
        <end position="78"/>
    </location>
</feature>
<reference evidence="10 11" key="1">
    <citation type="submission" date="2023-01" db="EMBL/GenBank/DDBJ databases">
        <title>Cultivation and genomic characterization of new, ubiquitous marine nitrite-oxidizing bacteria from the Nitrospirales.</title>
        <authorList>
            <person name="Mueller A.J."/>
            <person name="Daebeler A."/>
            <person name="Herbold C.W."/>
            <person name="Kirkegaard R.H."/>
            <person name="Daims H."/>
        </authorList>
    </citation>
    <scope>NUCLEOTIDE SEQUENCE [LARGE SCALE GENOMIC DNA]</scope>
    <source>
        <strain evidence="10 11">VA</strain>
    </source>
</reference>
<accession>A0AA96GD14</accession>
<evidence type="ECO:0000256" key="8">
    <source>
        <dbReference type="RuleBase" id="RU368092"/>
    </source>
</evidence>
<comment type="pathway">
    <text evidence="1 8">Amino-acid biosynthesis; L-isoleucine biosynthesis; L-isoleucine from 2-oxobutanoate: step 1/4.</text>
</comment>
<comment type="catalytic activity">
    <reaction evidence="7 8">
        <text>2 pyruvate + H(+) = (2S)-2-acetolactate + CO2</text>
        <dbReference type="Rhea" id="RHEA:25249"/>
        <dbReference type="ChEBI" id="CHEBI:15361"/>
        <dbReference type="ChEBI" id="CHEBI:15378"/>
        <dbReference type="ChEBI" id="CHEBI:16526"/>
        <dbReference type="ChEBI" id="CHEBI:58476"/>
        <dbReference type="EC" id="2.2.1.6"/>
    </reaction>
</comment>
<comment type="function">
    <text evidence="8">Catalyzes the conversion of 2 pyruvate molecules into acetolactate in the first common step of the biosynthetic pathway of the branched-amino acids such as leucine, isoleucine, and valine.</text>
</comment>
<dbReference type="GO" id="GO:0005829">
    <property type="term" value="C:cytosol"/>
    <property type="evidence" value="ECO:0007669"/>
    <property type="project" value="TreeGrafter"/>
</dbReference>
<organism evidence="10 11">
    <name type="scientific">Candidatus Nitrospira allomarina</name>
    <dbReference type="NCBI Taxonomy" id="3020900"/>
    <lineage>
        <taxon>Bacteria</taxon>
        <taxon>Pseudomonadati</taxon>
        <taxon>Nitrospirota</taxon>
        <taxon>Nitrospiria</taxon>
        <taxon>Nitrospirales</taxon>
        <taxon>Nitrospiraceae</taxon>
        <taxon>Nitrospira</taxon>
    </lineage>
</organism>
<dbReference type="RefSeq" id="WP_312646734.1">
    <property type="nucleotide sequence ID" value="NZ_CP116967.1"/>
</dbReference>
<dbReference type="GO" id="GO:0003984">
    <property type="term" value="F:acetolactate synthase activity"/>
    <property type="evidence" value="ECO:0007669"/>
    <property type="project" value="UniProtKB-UniRule"/>
</dbReference>
<evidence type="ECO:0000256" key="4">
    <source>
        <dbReference type="ARBA" id="ARBA00011744"/>
    </source>
</evidence>
<dbReference type="FunFam" id="3.30.70.1150:FF:000001">
    <property type="entry name" value="Acetolactate synthase small subunit"/>
    <property type="match status" value="1"/>
</dbReference>
<dbReference type="Pfam" id="PF10369">
    <property type="entry name" value="ALS_ss_C"/>
    <property type="match status" value="1"/>
</dbReference>
<dbReference type="Pfam" id="PF22629">
    <property type="entry name" value="ACT_AHAS_ss"/>
    <property type="match status" value="1"/>
</dbReference>
<keyword evidence="11" id="KW-1185">Reference proteome</keyword>
<gene>
    <name evidence="10" type="primary">ilvN</name>
    <name evidence="10" type="ORF">PP769_08910</name>
</gene>
<dbReference type="PANTHER" id="PTHR30239">
    <property type="entry name" value="ACETOLACTATE SYNTHASE SMALL SUBUNIT"/>
    <property type="match status" value="1"/>
</dbReference>
<dbReference type="InterPro" id="IPR054480">
    <property type="entry name" value="AHAS_small-like_ACT"/>
</dbReference>
<evidence type="ECO:0000313" key="10">
    <source>
        <dbReference type="EMBL" id="WNM59859.1"/>
    </source>
</evidence>
<sequence length="173" mass="19091">MEHIISLTVENKFGSLSRIAGLFSGRGFNIESLSVAPTLDPSVSMMTLVTKGDDPIIEQILKQLNKLIDVIKVVDISESEFVERETALIKVHTRPEDRAEALRIADIFRANVLDSSPTSYTIEVTGDVRKVQAIINLLQPLGIKELVRTGRIAIGREPTRSTQTQSRPLAKAN</sequence>
<dbReference type="SUPFAM" id="SSF55021">
    <property type="entry name" value="ACT-like"/>
    <property type="match status" value="2"/>
</dbReference>
<evidence type="ECO:0000256" key="6">
    <source>
        <dbReference type="ARBA" id="ARBA00023304"/>
    </source>
</evidence>
<dbReference type="InterPro" id="IPR027271">
    <property type="entry name" value="Acetolactate_synth/TF_NikR_C"/>
</dbReference>
<dbReference type="PANTHER" id="PTHR30239:SF0">
    <property type="entry name" value="ACETOLACTATE SYNTHASE SMALL SUBUNIT 1, CHLOROPLASTIC"/>
    <property type="match status" value="1"/>
</dbReference>
<dbReference type="KEGG" id="nall:PP769_08910"/>
<dbReference type="GO" id="GO:1990610">
    <property type="term" value="F:acetolactate synthase regulator activity"/>
    <property type="evidence" value="ECO:0007669"/>
    <property type="project" value="UniProtKB-UniRule"/>
</dbReference>
<dbReference type="EC" id="2.2.1.6" evidence="8"/>
<dbReference type="EMBL" id="CP116967">
    <property type="protein sequence ID" value="WNM59859.1"/>
    <property type="molecule type" value="Genomic_DNA"/>
</dbReference>
<name>A0AA96GD14_9BACT</name>
<comment type="pathway">
    <text evidence="2 8">Amino-acid biosynthesis; L-valine biosynthesis; L-valine from pyruvate: step 1/4.</text>
</comment>
<dbReference type="CDD" id="cd04878">
    <property type="entry name" value="ACT_AHAS"/>
    <property type="match status" value="1"/>
</dbReference>
<keyword evidence="5 8" id="KW-0028">Amino-acid biosynthesis</keyword>
<evidence type="ECO:0000256" key="5">
    <source>
        <dbReference type="ARBA" id="ARBA00022605"/>
    </source>
</evidence>
<evidence type="ECO:0000256" key="7">
    <source>
        <dbReference type="ARBA" id="ARBA00048670"/>
    </source>
</evidence>
<evidence type="ECO:0000313" key="11">
    <source>
        <dbReference type="Proteomes" id="UP001302719"/>
    </source>
</evidence>
<evidence type="ECO:0000256" key="3">
    <source>
        <dbReference type="ARBA" id="ARBA00006341"/>
    </source>
</evidence>
<comment type="subunit">
    <text evidence="4 8">Dimer of large and small chains.</text>
</comment>
<dbReference type="NCBIfam" id="TIGR00119">
    <property type="entry name" value="acolac_sm"/>
    <property type="match status" value="1"/>
</dbReference>
<evidence type="ECO:0000259" key="9">
    <source>
        <dbReference type="PROSITE" id="PS51671"/>
    </source>
</evidence>
<dbReference type="GO" id="GO:0009099">
    <property type="term" value="P:L-valine biosynthetic process"/>
    <property type="evidence" value="ECO:0007669"/>
    <property type="project" value="UniProtKB-UniRule"/>
</dbReference>
<dbReference type="Gene3D" id="3.30.70.1150">
    <property type="entry name" value="ACT-like. Chain A, domain 2"/>
    <property type="match status" value="1"/>
</dbReference>
<dbReference type="FunFam" id="3.30.70.260:FF:000001">
    <property type="entry name" value="Acetolactate synthase, small subunit"/>
    <property type="match status" value="1"/>
</dbReference>
<proteinExistence type="inferred from homology"/>
<dbReference type="InterPro" id="IPR045865">
    <property type="entry name" value="ACT-like_dom_sf"/>
</dbReference>
<evidence type="ECO:0000256" key="1">
    <source>
        <dbReference type="ARBA" id="ARBA00004974"/>
    </source>
</evidence>
<dbReference type="InterPro" id="IPR002912">
    <property type="entry name" value="ACT_dom"/>
</dbReference>
<protein>
    <recommendedName>
        <fullName evidence="8">Acetolactate synthase small subunit</fullName>
        <shortName evidence="8">AHAS</shortName>
        <shortName evidence="8">ALS</shortName>
        <ecNumber evidence="8">2.2.1.6</ecNumber>
    </recommendedName>
    <alternativeName>
        <fullName evidence="8">Acetohydroxy-acid synthase small subunit</fullName>
    </alternativeName>
</protein>